<proteinExistence type="predicted"/>
<protein>
    <submittedName>
        <fullName evidence="1">Uncharacterized protein</fullName>
    </submittedName>
</protein>
<evidence type="ECO:0000313" key="1">
    <source>
        <dbReference type="EMBL" id="WAR21099.1"/>
    </source>
</evidence>
<sequence length="587" mass="67322">MVQNLVHGHKYYLHAMQGHKYYLHAIQVHKYYLQAIQGHKYYLHAMQGHKYYLHAIHVHKYYLHAMQRHKYYLHAIHVHKYYLQAIQGHKYYLQAIQGHKYCLQAIQGHKNYLQAIQGHIYYLQAIQGHKYYLQAIQGHKYYLHAMQGHKYYLQAIHVHKYHLQAIQGHKYYLQAIQGHKYHLQAIQGHNNYLQSIQGHKYYLQAIQGHKYYLQVIQGHKCYLHAMQGHKYYLHAIHVHKYHLQAIQGHKYYLQAIQGHKYYLQAIQGHKYYLQAIQGHKYHLQAIQGHKYHLQAIQGHKYYMQAVITELCELWGLLGMDSEKAALPAGGMFVTLESPSSSDVSASLGRELSINCVKYVPESARRFTDLTDATFGDGITLGHLHGLDGLCILLYKATLLLVQPHTAHELIMLLGKEPGWGYGQRRVLLLPEVLQLGLGERARTPRRPGAAVVQTAGGGPGLQGPAGEALEASDLIVKPPGVGSLQGLTLGTLLMESQESVTGAPDHWKVAWKSCLHLMVEKLELELADVMQDMKTCENYAYWNHYVSRSRPGDGLPRSIRVGPLCPDQRVLYQKELEDIVHTNPLTA</sequence>
<gene>
    <name evidence="1" type="ORF">MAR_015073</name>
</gene>
<reference evidence="1" key="1">
    <citation type="submission" date="2022-11" db="EMBL/GenBank/DDBJ databases">
        <title>Centuries of genome instability and evolution in soft-shell clam transmissible cancer (bioRxiv).</title>
        <authorList>
            <person name="Hart S.F.M."/>
            <person name="Yonemitsu M.A."/>
            <person name="Giersch R.M."/>
            <person name="Beal B.F."/>
            <person name="Arriagada G."/>
            <person name="Davis B.W."/>
            <person name="Ostrander E.A."/>
            <person name="Goff S.P."/>
            <person name="Metzger M.J."/>
        </authorList>
    </citation>
    <scope>NUCLEOTIDE SEQUENCE</scope>
    <source>
        <strain evidence="1">MELC-2E11</strain>
        <tissue evidence="1">Siphon/mantle</tissue>
    </source>
</reference>
<organism evidence="1 2">
    <name type="scientific">Mya arenaria</name>
    <name type="common">Soft-shell clam</name>
    <dbReference type="NCBI Taxonomy" id="6604"/>
    <lineage>
        <taxon>Eukaryota</taxon>
        <taxon>Metazoa</taxon>
        <taxon>Spiralia</taxon>
        <taxon>Lophotrochozoa</taxon>
        <taxon>Mollusca</taxon>
        <taxon>Bivalvia</taxon>
        <taxon>Autobranchia</taxon>
        <taxon>Heteroconchia</taxon>
        <taxon>Euheterodonta</taxon>
        <taxon>Imparidentia</taxon>
        <taxon>Neoheterodontei</taxon>
        <taxon>Myida</taxon>
        <taxon>Myoidea</taxon>
        <taxon>Myidae</taxon>
        <taxon>Mya</taxon>
    </lineage>
</organism>
<accession>A0ABY7FIW5</accession>
<keyword evidence="2" id="KW-1185">Reference proteome</keyword>
<dbReference type="Proteomes" id="UP001164746">
    <property type="component" value="Chromosome 12"/>
</dbReference>
<name>A0ABY7FIW5_MYAAR</name>
<evidence type="ECO:0000313" key="2">
    <source>
        <dbReference type="Proteomes" id="UP001164746"/>
    </source>
</evidence>
<dbReference type="EMBL" id="CP111023">
    <property type="protein sequence ID" value="WAR21099.1"/>
    <property type="molecule type" value="Genomic_DNA"/>
</dbReference>